<feature type="region of interest" description="Disordered" evidence="1">
    <location>
        <begin position="1"/>
        <end position="51"/>
    </location>
</feature>
<name>A6JAY5_RAT</name>
<sequence>MQEAWGSRRRKRTHIKGGSAGRRGTGTSGEGAAGYESKVCPSVTSKTLPQA</sequence>
<accession>A6JAY5</accession>
<feature type="compositionally biased region" description="Gly residues" evidence="1">
    <location>
        <begin position="18"/>
        <end position="32"/>
    </location>
</feature>
<dbReference type="AlphaFoldDB" id="A6JAY5"/>
<evidence type="ECO:0000256" key="1">
    <source>
        <dbReference type="SAM" id="MobiDB-lite"/>
    </source>
</evidence>
<organism evidence="2 3">
    <name type="scientific">Rattus norvegicus</name>
    <name type="common">Rat</name>
    <dbReference type="NCBI Taxonomy" id="10116"/>
    <lineage>
        <taxon>Eukaryota</taxon>
        <taxon>Metazoa</taxon>
        <taxon>Chordata</taxon>
        <taxon>Craniata</taxon>
        <taxon>Vertebrata</taxon>
        <taxon>Euteleostomi</taxon>
        <taxon>Mammalia</taxon>
        <taxon>Eutheria</taxon>
        <taxon>Euarchontoglires</taxon>
        <taxon>Glires</taxon>
        <taxon>Rodentia</taxon>
        <taxon>Myomorpha</taxon>
        <taxon>Muroidea</taxon>
        <taxon>Muridae</taxon>
        <taxon>Murinae</taxon>
        <taxon>Rattus</taxon>
    </lineage>
</organism>
<gene>
    <name evidence="2" type="ORF">rCG_54594</name>
</gene>
<dbReference type="EMBL" id="CH473979">
    <property type="protein sequence ID" value="EDM07404.1"/>
    <property type="molecule type" value="Genomic_DNA"/>
</dbReference>
<proteinExistence type="predicted"/>
<evidence type="ECO:0000313" key="2">
    <source>
        <dbReference type="EMBL" id="EDM07404.1"/>
    </source>
</evidence>
<protein>
    <submittedName>
        <fullName evidence="2">RCG54594, isoform CRA_f</fullName>
    </submittedName>
</protein>
<feature type="compositionally biased region" description="Polar residues" evidence="1">
    <location>
        <begin position="42"/>
        <end position="51"/>
    </location>
</feature>
<evidence type="ECO:0000313" key="3">
    <source>
        <dbReference type="Proteomes" id="UP000234681"/>
    </source>
</evidence>
<reference evidence="2 3" key="1">
    <citation type="submission" date="2005-09" db="EMBL/GenBank/DDBJ databases">
        <authorList>
            <person name="Mural R.J."/>
            <person name="Li P.W."/>
            <person name="Adams M.D."/>
            <person name="Amanatides P.G."/>
            <person name="Baden-Tillson H."/>
            <person name="Barnstead M."/>
            <person name="Chin S.H."/>
            <person name="Dew I."/>
            <person name="Evans C.A."/>
            <person name="Ferriera S."/>
            <person name="Flanigan M."/>
            <person name="Fosler C."/>
            <person name="Glodek A."/>
            <person name="Gu Z."/>
            <person name="Holt R.A."/>
            <person name="Jennings D."/>
            <person name="Kraft C.L."/>
            <person name="Lu F."/>
            <person name="Nguyen T."/>
            <person name="Nusskern D.R."/>
            <person name="Pfannkoch C.M."/>
            <person name="Sitter C."/>
            <person name="Sutton G.G."/>
            <person name="Venter J.C."/>
            <person name="Wang Z."/>
            <person name="Woodage T."/>
            <person name="Zheng X.H."/>
            <person name="Zhong F."/>
        </authorList>
    </citation>
    <scope>NUCLEOTIDE SEQUENCE [LARGE SCALE GENOMIC DNA]</scope>
    <source>
        <strain>BN</strain>
        <strain evidence="3">Sprague-Dawley</strain>
    </source>
</reference>
<dbReference type="Proteomes" id="UP000234681">
    <property type="component" value="Chromosome 1"/>
</dbReference>